<proteinExistence type="predicted"/>
<evidence type="ECO:0000256" key="2">
    <source>
        <dbReference type="ARBA" id="ARBA00022679"/>
    </source>
</evidence>
<dbReference type="Proteomes" id="UP000001844">
    <property type="component" value="Chromosome"/>
</dbReference>
<reference evidence="4" key="1">
    <citation type="submission" date="2010-04" db="EMBL/GenBank/DDBJ databases">
        <title>Complete genome sequence of Nitrosococcus halophilus Nc4, a salt-adapted, aerobic obligate ammonia-oxidizing sulfur purple bacterium.</title>
        <authorList>
            <consortium name="US DOE Joint Genome Institute"/>
            <person name="Campbell M.A."/>
            <person name="Malfatti S.A."/>
            <person name="Chain P.S.G."/>
            <person name="Heidelberg J.F."/>
            <person name="Ward B.B."/>
            <person name="Klotz M.G."/>
        </authorList>
    </citation>
    <scope>NUCLEOTIDE SEQUENCE [LARGE SCALE GENOMIC DNA]</scope>
    <source>
        <strain evidence="4">Nc4</strain>
    </source>
</reference>
<dbReference type="KEGG" id="nhl:Nhal_3315"/>
<accession>D5C0N5</accession>
<dbReference type="NCBIfam" id="TIGR00696">
    <property type="entry name" value="wecG_tagA_cpsF"/>
    <property type="match status" value="1"/>
</dbReference>
<name>D5C0N5_NITHN</name>
<dbReference type="GO" id="GO:0047244">
    <property type="term" value="F:N-acetylglucosaminyldiphosphoundecaprenol N-acetyl-beta-D-mannosaminyltransferase activity"/>
    <property type="evidence" value="ECO:0007669"/>
    <property type="project" value="UniProtKB-EC"/>
</dbReference>
<protein>
    <submittedName>
        <fullName evidence="3">Glycosyl transferase, WecB/TagA/CpsF family</fullName>
        <ecNumber evidence="3">2.4.1.187</ecNumber>
    </submittedName>
</protein>
<dbReference type="EMBL" id="CP001798">
    <property type="protein sequence ID" value="ADE16358.1"/>
    <property type="molecule type" value="Genomic_DNA"/>
</dbReference>
<dbReference type="AlphaFoldDB" id="D5C0N5"/>
<dbReference type="CDD" id="cd06533">
    <property type="entry name" value="Glyco_transf_WecG_TagA"/>
    <property type="match status" value="1"/>
</dbReference>
<evidence type="ECO:0000313" key="4">
    <source>
        <dbReference type="Proteomes" id="UP000001844"/>
    </source>
</evidence>
<dbReference type="OrthoDB" id="9808602at2"/>
<dbReference type="EC" id="2.4.1.187" evidence="3"/>
<dbReference type="eggNOG" id="COG1922">
    <property type="taxonomic scope" value="Bacteria"/>
</dbReference>
<keyword evidence="1 3" id="KW-0328">Glycosyltransferase</keyword>
<evidence type="ECO:0000313" key="3">
    <source>
        <dbReference type="EMBL" id="ADE16358.1"/>
    </source>
</evidence>
<organism evidence="3 4">
    <name type="scientific">Nitrosococcus halophilus (strain Nc4)</name>
    <dbReference type="NCBI Taxonomy" id="472759"/>
    <lineage>
        <taxon>Bacteria</taxon>
        <taxon>Pseudomonadati</taxon>
        <taxon>Pseudomonadota</taxon>
        <taxon>Gammaproteobacteria</taxon>
        <taxon>Chromatiales</taxon>
        <taxon>Chromatiaceae</taxon>
        <taxon>Nitrosococcus</taxon>
    </lineage>
</organism>
<dbReference type="HOGENOM" id="CLU_063203_3_1_6"/>
<evidence type="ECO:0000256" key="1">
    <source>
        <dbReference type="ARBA" id="ARBA00022676"/>
    </source>
</evidence>
<dbReference type="STRING" id="472759.Nhal_3315"/>
<keyword evidence="2 3" id="KW-0808">Transferase</keyword>
<gene>
    <name evidence="3" type="ordered locus">Nhal_3315</name>
</gene>
<dbReference type="Pfam" id="PF03808">
    <property type="entry name" value="Glyco_tran_WecG"/>
    <property type="match status" value="1"/>
</dbReference>
<dbReference type="PANTHER" id="PTHR34136">
    <property type="match status" value="1"/>
</dbReference>
<sequence>MQPKDCFLKTKILGVSYDNIDGNAAVQRFLALMESSGKSNIFFLNADCLWKSRKDKEYRDILNQASLLLPDGVGLRLATRIFGSRMRDNCNGTDLSPVLMKIAAKKGYKIYFLGGRNGIADQAAENMRRRIPGIKITGSYSGYFDSDKDVIERINTSGAEILFVAMGVPLQEKWISHNREWLEPRVCLGVGALLDYLSGQIPRAPLWMRQLWIEWIWRILVDPKRMVKRYLIDGFGFIVFVIWRRIMGKV</sequence>
<dbReference type="InterPro" id="IPR004629">
    <property type="entry name" value="WecG_TagA_CpsF"/>
</dbReference>
<dbReference type="CAZy" id="GT26">
    <property type="family name" value="Glycosyltransferase Family 26"/>
</dbReference>
<dbReference type="PANTHER" id="PTHR34136:SF1">
    <property type="entry name" value="UDP-N-ACETYL-D-MANNOSAMINURONIC ACID TRANSFERASE"/>
    <property type="match status" value="1"/>
</dbReference>
<keyword evidence="4" id="KW-1185">Reference proteome</keyword>